<evidence type="ECO:0000313" key="2">
    <source>
        <dbReference type="EMBL" id="TWT48292.1"/>
    </source>
</evidence>
<evidence type="ECO:0000313" key="3">
    <source>
        <dbReference type="Proteomes" id="UP000318995"/>
    </source>
</evidence>
<proteinExistence type="predicted"/>
<gene>
    <name evidence="2" type="ORF">Pla111_00540</name>
</gene>
<accession>A0A5C5WEW0</accession>
<dbReference type="AlphaFoldDB" id="A0A5C5WEW0"/>
<feature type="region of interest" description="Disordered" evidence="1">
    <location>
        <begin position="143"/>
        <end position="187"/>
    </location>
</feature>
<protein>
    <recommendedName>
        <fullName evidence="4">Carboxypeptidase regulatory-like domain-containing protein</fullName>
    </recommendedName>
</protein>
<organism evidence="2 3">
    <name type="scientific">Botrimarina hoheduenensis</name>
    <dbReference type="NCBI Taxonomy" id="2528000"/>
    <lineage>
        <taxon>Bacteria</taxon>
        <taxon>Pseudomonadati</taxon>
        <taxon>Planctomycetota</taxon>
        <taxon>Planctomycetia</taxon>
        <taxon>Pirellulales</taxon>
        <taxon>Lacipirellulaceae</taxon>
        <taxon>Botrimarina</taxon>
    </lineage>
</organism>
<dbReference type="EMBL" id="SJPH01000001">
    <property type="protein sequence ID" value="TWT48292.1"/>
    <property type="molecule type" value="Genomic_DNA"/>
</dbReference>
<sequence>MRSDYSRVALACCLATVLYAGCHNKNRNAEVVQVTGRVFLEDTPLRFGSVMFQPLQGGQPAQGAIDSEGNFKLSTYSPGDGAVTGRHRVRIVCYSLQNPDLKKSSPGDSLGELLIPERYTSFAQSGFEVSVLAQGNAPFLFRLESDNVSKEEAPAEEGSRSEEANAESSTDDGFEDRSTPDKDVVEK</sequence>
<feature type="compositionally biased region" description="Basic and acidic residues" evidence="1">
    <location>
        <begin position="143"/>
        <end position="163"/>
    </location>
</feature>
<comment type="caution">
    <text evidence="2">The sequence shown here is derived from an EMBL/GenBank/DDBJ whole genome shotgun (WGS) entry which is preliminary data.</text>
</comment>
<evidence type="ECO:0000256" key="1">
    <source>
        <dbReference type="SAM" id="MobiDB-lite"/>
    </source>
</evidence>
<feature type="compositionally biased region" description="Basic and acidic residues" evidence="1">
    <location>
        <begin position="175"/>
        <end position="187"/>
    </location>
</feature>
<evidence type="ECO:0008006" key="4">
    <source>
        <dbReference type="Google" id="ProtNLM"/>
    </source>
</evidence>
<keyword evidence="3" id="KW-1185">Reference proteome</keyword>
<dbReference type="Proteomes" id="UP000318995">
    <property type="component" value="Unassembled WGS sequence"/>
</dbReference>
<reference evidence="2 3" key="1">
    <citation type="submission" date="2019-02" db="EMBL/GenBank/DDBJ databases">
        <title>Deep-cultivation of Planctomycetes and their phenomic and genomic characterization uncovers novel biology.</title>
        <authorList>
            <person name="Wiegand S."/>
            <person name="Jogler M."/>
            <person name="Boedeker C."/>
            <person name="Pinto D."/>
            <person name="Vollmers J."/>
            <person name="Rivas-Marin E."/>
            <person name="Kohn T."/>
            <person name="Peeters S.H."/>
            <person name="Heuer A."/>
            <person name="Rast P."/>
            <person name="Oberbeckmann S."/>
            <person name="Bunk B."/>
            <person name="Jeske O."/>
            <person name="Meyerdierks A."/>
            <person name="Storesund J.E."/>
            <person name="Kallscheuer N."/>
            <person name="Luecker S."/>
            <person name="Lage O.M."/>
            <person name="Pohl T."/>
            <person name="Merkel B.J."/>
            <person name="Hornburger P."/>
            <person name="Mueller R.-W."/>
            <person name="Bruemmer F."/>
            <person name="Labrenz M."/>
            <person name="Spormann A.M."/>
            <person name="Op Den Camp H."/>
            <person name="Overmann J."/>
            <person name="Amann R."/>
            <person name="Jetten M.S.M."/>
            <person name="Mascher T."/>
            <person name="Medema M.H."/>
            <person name="Devos D.P."/>
            <person name="Kaster A.-K."/>
            <person name="Ovreas L."/>
            <person name="Rohde M."/>
            <person name="Galperin M.Y."/>
            <person name="Jogler C."/>
        </authorList>
    </citation>
    <scope>NUCLEOTIDE SEQUENCE [LARGE SCALE GENOMIC DNA]</scope>
    <source>
        <strain evidence="2 3">Pla111</strain>
    </source>
</reference>
<name>A0A5C5WEW0_9BACT</name>